<reference evidence="2" key="1">
    <citation type="submission" date="2023-03" db="EMBL/GenBank/DDBJ databases">
        <title>Chromosome-scale reference genome and RAD-based genetic map of yellow starthistle (Centaurea solstitialis) reveal putative structural variation and QTLs associated with invader traits.</title>
        <authorList>
            <person name="Reatini B."/>
            <person name="Cang F.A."/>
            <person name="Jiang Q."/>
            <person name="Mckibben M.T.W."/>
            <person name="Barker M.S."/>
            <person name="Rieseberg L.H."/>
            <person name="Dlugosch K.M."/>
        </authorList>
    </citation>
    <scope>NUCLEOTIDE SEQUENCE</scope>
    <source>
        <strain evidence="2">CAN-66</strain>
        <tissue evidence="2">Leaf</tissue>
    </source>
</reference>
<name>A0AA38VX28_9ASTR</name>
<dbReference type="EMBL" id="JARYMX010000008">
    <property type="protein sequence ID" value="KAJ9538112.1"/>
    <property type="molecule type" value="Genomic_DNA"/>
</dbReference>
<protein>
    <submittedName>
        <fullName evidence="2">Uncharacterized protein</fullName>
    </submittedName>
</protein>
<organism evidence="2 3">
    <name type="scientific">Centaurea solstitialis</name>
    <name type="common">yellow star-thistle</name>
    <dbReference type="NCBI Taxonomy" id="347529"/>
    <lineage>
        <taxon>Eukaryota</taxon>
        <taxon>Viridiplantae</taxon>
        <taxon>Streptophyta</taxon>
        <taxon>Embryophyta</taxon>
        <taxon>Tracheophyta</taxon>
        <taxon>Spermatophyta</taxon>
        <taxon>Magnoliopsida</taxon>
        <taxon>eudicotyledons</taxon>
        <taxon>Gunneridae</taxon>
        <taxon>Pentapetalae</taxon>
        <taxon>asterids</taxon>
        <taxon>campanulids</taxon>
        <taxon>Asterales</taxon>
        <taxon>Asteraceae</taxon>
        <taxon>Carduoideae</taxon>
        <taxon>Cardueae</taxon>
        <taxon>Centaureinae</taxon>
        <taxon>Centaurea</taxon>
    </lineage>
</organism>
<dbReference type="InterPro" id="IPR044797">
    <property type="entry name" value="At4g06598-like"/>
</dbReference>
<accession>A0AA38VX28</accession>
<comment type="caution">
    <text evidence="2">The sequence shown here is derived from an EMBL/GenBank/DDBJ whole genome shotgun (WGS) entry which is preliminary data.</text>
</comment>
<sequence>MENSRGPSTMRNMYSGKHYSLPPKSPFPSVAPFYGDYAPTAASGPKGVPKYNDGNSHHQRTSSESILIEEQPSWLDELLDEPETPVRKGHRRSSSDSFTYMEAANANIERAAQVEYRLRNMNSAPSWGSQDFDLYKDARNASFYAEHNRLIQRNQAWDSPQNALTHSSGTASSRDSFVVQNSTPSGASQGVKKITSVTTDKQDTVESCIQDSHTSSERNDASNTNASAPETDTKRAKHDMIGVLNVYFEYPFDSPTASNLYPSSPFKMPKGSVEDILESLLWVSLWVRYEMLASFLKLADSTLNTVNMEADN</sequence>
<dbReference type="PANTHER" id="PTHR46835">
    <property type="entry name" value="BASIC-LEUCINE ZIPPER (BZIP) TRANSCRIPTION FACTOR FAMILY PROTEIN-RELATED"/>
    <property type="match status" value="1"/>
</dbReference>
<dbReference type="AlphaFoldDB" id="A0AA38VX28"/>
<keyword evidence="3" id="KW-1185">Reference proteome</keyword>
<evidence type="ECO:0000313" key="2">
    <source>
        <dbReference type="EMBL" id="KAJ9538112.1"/>
    </source>
</evidence>
<feature type="compositionally biased region" description="Polar residues" evidence="1">
    <location>
        <begin position="1"/>
        <end position="12"/>
    </location>
</feature>
<dbReference type="PANTHER" id="PTHR46835:SF3">
    <property type="entry name" value="BASIC-LEUCINE ZIPPER (BZIP) TRANSCRIPTION FACTOR FAMILY PROTEIN"/>
    <property type="match status" value="1"/>
</dbReference>
<gene>
    <name evidence="2" type="ORF">OSB04_030845</name>
</gene>
<feature type="compositionally biased region" description="Polar residues" evidence="1">
    <location>
        <begin position="221"/>
        <end position="230"/>
    </location>
</feature>
<feature type="region of interest" description="Disordered" evidence="1">
    <location>
        <begin position="1"/>
        <end position="66"/>
    </location>
</feature>
<evidence type="ECO:0000256" key="1">
    <source>
        <dbReference type="SAM" id="MobiDB-lite"/>
    </source>
</evidence>
<evidence type="ECO:0000313" key="3">
    <source>
        <dbReference type="Proteomes" id="UP001172457"/>
    </source>
</evidence>
<dbReference type="Proteomes" id="UP001172457">
    <property type="component" value="Chromosome 8"/>
</dbReference>
<proteinExistence type="predicted"/>
<feature type="compositionally biased region" description="Polar residues" evidence="1">
    <location>
        <begin position="156"/>
        <end position="188"/>
    </location>
</feature>
<feature type="region of interest" description="Disordered" evidence="1">
    <location>
        <begin position="156"/>
        <end position="235"/>
    </location>
</feature>
<feature type="compositionally biased region" description="Polar residues" evidence="1">
    <location>
        <begin position="195"/>
        <end position="213"/>
    </location>
</feature>